<proteinExistence type="predicted"/>
<sequence length="2138" mass="234166">MILQIKRGNRVIAESADFSYSPSLQEVRKLTCEVVSVVPIEFKAYNSKSESEYDTVVYNGNTFILYQAPSGDNLNEAGKYKYSLLFYGKEVLLQNVAFLDIVSGTGGEINKIRYTHGGLFQFWGDAKQLAARIEANIESYNASLGAGYTGIGTWTLNVDAEGELTEDMIDITDGTNLFEALKNFYDKFYLNYYFSTTANGGIITITDKTRPSVNWTFKQGDGGGAVKVSSSVDTSTPVITRIIPQGGSRNVPPEYKKDAKPADESRYCPYILLPNDSDGNIRYYIDSEYGLKNYGVRGKTISNTFSGIYPSIRGKKLGDLYPSGLPEWDTYKADGEPDPQSGKVAGEGASASTRIDKIIGSTPIKSDDSDSFFIYMTSPGFNLGYKVYEDGDSSDKINDNVQPQYKPHAMFDKYRDFESFDIYGTRAYYDHPVKVTATFSGKMLFSILPIGSDAVGKKVKINLRMVLNRVLGQASPLKEVVIGEEGATGMLEIPYDKTALVGYIEKGQNTTVTIRVEFTFDSDVPAGSCKIGFSEEMTCNIHFGNQDGSQDRFYYKYASVTDAVFSMRTGTYTGTEFKINKNGIIPLYGEVNGDTGETEEDVAMFNKGARYKISCYRTDSDNAKLPLYTDGKSPSIAEGTEFVILNIVMPESYVTMAENTLEKAALDYLSRYDHENRTVSLDISSGFVAEHPSLFIDFLEGNMLKVRDDGIGVFDLSDNGQIVDMQLQIQSLEIKYSKDNMFPSYSCTIARRKILSFYERLAQENQTASTQNTTNITLGGSGTGSGTGSGGGSSNITNADHAKSAYTLDDDTPVLNWFLSALNNDDAQGIINFLKGLKISGNLINRIVKQGDRDVTYTDEDVMSALRVMVEIENSVEKMKEIFLRKDVADSTKYLLSLLGGVLIKKYAKFGDFVTGVSGGYIDEKGDMEMGSGVFRKRLFVPEIAYNRTTYFKGRMVNSPGGGCSVLSYVDNGDGTYTITPDLTDADGLSQFVDDILTTYFVTKNSEGKLNGFEEMKFRVTAADYTAKKFTVIPRPGHSDWKPAEQMVLAQTGNFTDPERQTYILIDSVNGNNCITFFDNANTWDPEPAQMPAWFGKKKGMTVAGINADNYSAVLQNIIMTGLIFQVDEITGQTVRVPLYKGEWTAGKYAYYNQVSHNGALWLCVDDNGTTTEPSETNSAWLKQVDKGDKGDPGLSVVGGGHWESANTPYSANTMVTLANCVFISKVETSNPPIRILRIKGGNFLRKKDGGYYLAGKPADWEVNEDWDMLLDGRELKGESITFLGEFATAPANPKNGDSYRNTTDRATYIYQDGRWQLMISDGKDGKGYEYIYTRGNIIDNTPEKPDSQQKDGYVPEGWTDNYLGTDIDHQVEWGCTRFKENGVWSEFSDPAVVHRWSKDGENAIMADFDNEMVNAALTSDGKVVSSQTWNTTVSMWYGTEKLTLDSITCTPDTNLLCATDKNTGVVTISVSAGATIAATNTVKITIRATKNGQQYSRDLSFTVAGVRGGADGSDAVLYSIIVSATSVSKDKNGNYSVSSVSCYRQKSVGGVISTTTDGTLKYSIDGGAETTINNNTAISSGDFTKTLKFIFYVNDQIVDIETVPMLSDGKDGADGESITAAGHWESANTPYAKNSTVSFAGGSYLSKVQISNPPLPLLRVRGGRYLRKKDGGYILSGKRSDKAVNSDWQEMTSGVEPPASYWLDSPVSTINFTSTGTPSPSAFVVTMKQNVGGNVSDTNRFYLVARKYNGSWLAHVGAILSNQISVPATAGYTQFAIRAYQSASDANAWNNNFIAEKGVGVANDGSIGATGATGAFPRDRGVFTSGQTYVWNADYRDKVIYLIGGVYYNFLVKNYGASVTAAPTSANGDSNWEAMQKFVNIATDTLFADGANVAGFMFKNNVLKSHNDEGETLLINGVTGYFKCKNADITGVITADSGRIGPFSIASGMLSSKTLYENETNLYVGFKLSAGQIEFYNERTFANVRIGGNTFFTTIEGIKYDAGIDIQSPNSMIGMHIKTLSIPLFVEGGNIFLHPNNDSYVSLHGIVGNWRNISVKASLNNNDDNVMFINRDNIEVTLPPDVPGHTIYFKRMSGGVRLTGGRILPAPGGREVSYIDLDFASGFIKCMGNYWVMFYCG</sequence>
<evidence type="ECO:0000256" key="1">
    <source>
        <dbReference type="SAM" id="MobiDB-lite"/>
    </source>
</evidence>
<evidence type="ECO:0000313" key="2">
    <source>
        <dbReference type="EMBL" id="DAF50780.1"/>
    </source>
</evidence>
<name>A0A8S5SIA0_9CAUD</name>
<feature type="compositionally biased region" description="Gly residues" evidence="1">
    <location>
        <begin position="779"/>
        <end position="793"/>
    </location>
</feature>
<protein>
    <submittedName>
        <fullName evidence="2">Uncharacterized protein</fullName>
    </submittedName>
</protein>
<feature type="region of interest" description="Disordered" evidence="1">
    <location>
        <begin position="766"/>
        <end position="796"/>
    </location>
</feature>
<dbReference type="EMBL" id="BK032600">
    <property type="protein sequence ID" value="DAF50780.1"/>
    <property type="molecule type" value="Genomic_DNA"/>
</dbReference>
<organism evidence="2">
    <name type="scientific">Myoviridae sp. ct04y17</name>
    <dbReference type="NCBI Taxonomy" id="2827652"/>
    <lineage>
        <taxon>Viruses</taxon>
        <taxon>Duplodnaviria</taxon>
        <taxon>Heunggongvirae</taxon>
        <taxon>Uroviricota</taxon>
        <taxon>Caudoviricetes</taxon>
    </lineage>
</organism>
<reference evidence="2" key="1">
    <citation type="journal article" date="2021" name="Proc. Natl. Acad. Sci. U.S.A.">
        <title>A Catalog of Tens of Thousands of Viruses from Human Metagenomes Reveals Hidden Associations with Chronic Diseases.</title>
        <authorList>
            <person name="Tisza M.J."/>
            <person name="Buck C.B."/>
        </authorList>
    </citation>
    <scope>NUCLEOTIDE SEQUENCE</scope>
    <source>
        <strain evidence="2">Ct04y17</strain>
    </source>
</reference>
<accession>A0A8S5SIA0</accession>